<sequence>MGRLLLVVFAVAFVCFGISSLLRHRDPFAFRMFDKEVWGANAKSMDADNPRASMCRDLLTNHVQVGMSRQTIEQMLGQPDGGETNDTSTYILGMWSGMRMDCDVLEIEFDTQGKAGRLSVMQH</sequence>
<dbReference type="RefSeq" id="WP_145434302.1">
    <property type="nucleotide sequence ID" value="NZ_CP036339.1"/>
</dbReference>
<accession>A0A517U1T1</accession>
<protein>
    <recommendedName>
        <fullName evidence="3">SmpA / OmlA family protein</fullName>
    </recommendedName>
</protein>
<dbReference type="Proteomes" id="UP000317909">
    <property type="component" value="Chromosome"/>
</dbReference>
<dbReference type="KEGG" id="llh:I41_37740"/>
<dbReference type="AlphaFoldDB" id="A0A517U1T1"/>
<keyword evidence="2" id="KW-1185">Reference proteome</keyword>
<dbReference type="EMBL" id="CP036339">
    <property type="protein sequence ID" value="QDT74577.1"/>
    <property type="molecule type" value="Genomic_DNA"/>
</dbReference>
<name>A0A517U1T1_9BACT</name>
<evidence type="ECO:0000313" key="1">
    <source>
        <dbReference type="EMBL" id="QDT74577.1"/>
    </source>
</evidence>
<proteinExistence type="predicted"/>
<reference evidence="1 2" key="1">
    <citation type="submission" date="2019-02" db="EMBL/GenBank/DDBJ databases">
        <title>Deep-cultivation of Planctomycetes and their phenomic and genomic characterization uncovers novel biology.</title>
        <authorList>
            <person name="Wiegand S."/>
            <person name="Jogler M."/>
            <person name="Boedeker C."/>
            <person name="Pinto D."/>
            <person name="Vollmers J."/>
            <person name="Rivas-Marin E."/>
            <person name="Kohn T."/>
            <person name="Peeters S.H."/>
            <person name="Heuer A."/>
            <person name="Rast P."/>
            <person name="Oberbeckmann S."/>
            <person name="Bunk B."/>
            <person name="Jeske O."/>
            <person name="Meyerdierks A."/>
            <person name="Storesund J.E."/>
            <person name="Kallscheuer N."/>
            <person name="Luecker S."/>
            <person name="Lage O.M."/>
            <person name="Pohl T."/>
            <person name="Merkel B.J."/>
            <person name="Hornburger P."/>
            <person name="Mueller R.-W."/>
            <person name="Bruemmer F."/>
            <person name="Labrenz M."/>
            <person name="Spormann A.M."/>
            <person name="Op den Camp H."/>
            <person name="Overmann J."/>
            <person name="Amann R."/>
            <person name="Jetten M.S.M."/>
            <person name="Mascher T."/>
            <person name="Medema M.H."/>
            <person name="Devos D.P."/>
            <person name="Kaster A.-K."/>
            <person name="Ovreas L."/>
            <person name="Rohde M."/>
            <person name="Galperin M.Y."/>
            <person name="Jogler C."/>
        </authorList>
    </citation>
    <scope>NUCLEOTIDE SEQUENCE [LARGE SCALE GENOMIC DNA]</scope>
    <source>
        <strain evidence="1 2">I41</strain>
    </source>
</reference>
<organism evidence="1 2">
    <name type="scientific">Lacipirellula limnantheis</name>
    <dbReference type="NCBI Taxonomy" id="2528024"/>
    <lineage>
        <taxon>Bacteria</taxon>
        <taxon>Pseudomonadati</taxon>
        <taxon>Planctomycetota</taxon>
        <taxon>Planctomycetia</taxon>
        <taxon>Pirellulales</taxon>
        <taxon>Lacipirellulaceae</taxon>
        <taxon>Lacipirellula</taxon>
    </lineage>
</organism>
<evidence type="ECO:0000313" key="2">
    <source>
        <dbReference type="Proteomes" id="UP000317909"/>
    </source>
</evidence>
<gene>
    <name evidence="1" type="ORF">I41_37740</name>
</gene>
<dbReference type="OrthoDB" id="1493479at2"/>
<evidence type="ECO:0008006" key="3">
    <source>
        <dbReference type="Google" id="ProtNLM"/>
    </source>
</evidence>